<sequence>MCIDPQLSHLLDNPCNENNSKSYTHVIIHGDILIVLLNWIVYLWNVMNSSQCSSYNKSINVTIFHIIHQILKIIIDCLLDPDTIGQLTKAYCCQVGLIRYAIIPNIVKLCELLKHKLGILSTEQEKVDYKILVKITQKPQLNLTPLPSSGYWFQFSQPQDSLLVLPVGPELGDLKYDQDISITFENSFTSINPLSTDISLHFWLSINNQSTDNDNSLSDQFQTIDSKRYCLFRLLCTNGNGLEIFLTKYGYLVVAVSTQEGFNYVVVSYLK</sequence>
<name>A0A183PRA5_9TREM</name>
<proteinExistence type="predicted"/>
<gene>
    <name evidence="1" type="ORF">SMTD_LOCUS16890</name>
</gene>
<dbReference type="EMBL" id="UZAL01037860">
    <property type="protein sequence ID" value="VDP72618.1"/>
    <property type="molecule type" value="Genomic_DNA"/>
</dbReference>
<keyword evidence="2" id="KW-1185">Reference proteome</keyword>
<organism evidence="1 2">
    <name type="scientific">Schistosoma mattheei</name>
    <dbReference type="NCBI Taxonomy" id="31246"/>
    <lineage>
        <taxon>Eukaryota</taxon>
        <taxon>Metazoa</taxon>
        <taxon>Spiralia</taxon>
        <taxon>Lophotrochozoa</taxon>
        <taxon>Platyhelminthes</taxon>
        <taxon>Trematoda</taxon>
        <taxon>Digenea</taxon>
        <taxon>Strigeidida</taxon>
        <taxon>Schistosomatoidea</taxon>
        <taxon>Schistosomatidae</taxon>
        <taxon>Schistosoma</taxon>
    </lineage>
</organism>
<dbReference type="Proteomes" id="UP000269396">
    <property type="component" value="Unassembled WGS sequence"/>
</dbReference>
<accession>A0A183PRA5</accession>
<reference evidence="1 2" key="1">
    <citation type="submission" date="2018-11" db="EMBL/GenBank/DDBJ databases">
        <authorList>
            <consortium name="Pathogen Informatics"/>
        </authorList>
    </citation>
    <scope>NUCLEOTIDE SEQUENCE [LARGE SCALE GENOMIC DNA]</scope>
    <source>
        <strain>Denwood</strain>
        <strain evidence="2">Zambia</strain>
    </source>
</reference>
<evidence type="ECO:0000313" key="1">
    <source>
        <dbReference type="EMBL" id="VDP72618.1"/>
    </source>
</evidence>
<dbReference type="AlphaFoldDB" id="A0A183PRA5"/>
<evidence type="ECO:0000313" key="2">
    <source>
        <dbReference type="Proteomes" id="UP000269396"/>
    </source>
</evidence>
<protein>
    <submittedName>
        <fullName evidence="1">Uncharacterized protein</fullName>
    </submittedName>
</protein>